<keyword evidence="1" id="KW-0732">Signal</keyword>
<dbReference type="RefSeq" id="WP_184854818.1">
    <property type="nucleotide sequence ID" value="NZ_JACHLK010000001.1"/>
</dbReference>
<accession>A0A7X0P8R6</accession>
<dbReference type="PROSITE" id="PS51257">
    <property type="entry name" value="PROKAR_LIPOPROTEIN"/>
    <property type="match status" value="1"/>
</dbReference>
<evidence type="ECO:0000256" key="1">
    <source>
        <dbReference type="SAM" id="SignalP"/>
    </source>
</evidence>
<dbReference type="Proteomes" id="UP000575083">
    <property type="component" value="Unassembled WGS sequence"/>
</dbReference>
<proteinExistence type="predicted"/>
<dbReference type="AlphaFoldDB" id="A0A7X0P8R6"/>
<evidence type="ECO:0000313" key="3">
    <source>
        <dbReference type="Proteomes" id="UP000575083"/>
    </source>
</evidence>
<reference evidence="2 3" key="1">
    <citation type="submission" date="2020-08" db="EMBL/GenBank/DDBJ databases">
        <title>Functional genomics of gut bacteria from endangered species of beetles.</title>
        <authorList>
            <person name="Carlos-Shanley C."/>
        </authorList>
    </citation>
    <scope>NUCLEOTIDE SEQUENCE [LARGE SCALE GENOMIC DNA]</scope>
    <source>
        <strain evidence="2 3">S00198</strain>
    </source>
</reference>
<sequence length="195" mass="21076">MIKKTLMLAAAVLLSGCAANTYTLNQKQYSGEKAFHTAVSADVAESLASVTPLAAPLTKKRLIVAFPSQQAAFEETGRRHAAIAGREASGVQLELYKNLSIANNRLTRVFFEAIQKKGIYSSIEIRELPSVVISIEPSVDYDVLYYTEAAANSGQYFYASAKHGKQVFAYDRSGVTSAAKVSAFIDAAQAQAIRE</sequence>
<evidence type="ECO:0000313" key="2">
    <source>
        <dbReference type="EMBL" id="MBB6557350.1"/>
    </source>
</evidence>
<name>A0A7X0P8R6_9BURK</name>
<feature type="signal peptide" evidence="1">
    <location>
        <begin position="1"/>
        <end position="21"/>
    </location>
</feature>
<organism evidence="2 3">
    <name type="scientific">Acidovorax soli</name>
    <dbReference type="NCBI Taxonomy" id="592050"/>
    <lineage>
        <taxon>Bacteria</taxon>
        <taxon>Pseudomonadati</taxon>
        <taxon>Pseudomonadota</taxon>
        <taxon>Betaproteobacteria</taxon>
        <taxon>Burkholderiales</taxon>
        <taxon>Comamonadaceae</taxon>
        <taxon>Acidovorax</taxon>
    </lineage>
</organism>
<keyword evidence="3" id="KW-1185">Reference proteome</keyword>
<evidence type="ECO:0008006" key="4">
    <source>
        <dbReference type="Google" id="ProtNLM"/>
    </source>
</evidence>
<feature type="chain" id="PRO_5030669826" description="Lipoprotein" evidence="1">
    <location>
        <begin position="22"/>
        <end position="195"/>
    </location>
</feature>
<comment type="caution">
    <text evidence="2">The sequence shown here is derived from an EMBL/GenBank/DDBJ whole genome shotgun (WGS) entry which is preliminary data.</text>
</comment>
<dbReference type="EMBL" id="JACHLK010000001">
    <property type="protein sequence ID" value="MBB6557350.1"/>
    <property type="molecule type" value="Genomic_DNA"/>
</dbReference>
<gene>
    <name evidence="2" type="ORF">HNP48_000014</name>
</gene>
<protein>
    <recommendedName>
        <fullName evidence="4">Lipoprotein</fullName>
    </recommendedName>
</protein>